<reference evidence="7 9" key="1">
    <citation type="journal article" date="2011" name="Science">
        <title>Comparative functional genomics of the fission yeasts.</title>
        <authorList>
            <person name="Rhind N."/>
            <person name="Chen Z."/>
            <person name="Yassour M."/>
            <person name="Thompson D.A."/>
            <person name="Haas B.J."/>
            <person name="Habib N."/>
            <person name="Wapinski I."/>
            <person name="Roy S."/>
            <person name="Lin M.F."/>
            <person name="Heiman D.I."/>
            <person name="Young S.K."/>
            <person name="Furuya K."/>
            <person name="Guo Y."/>
            <person name="Pidoux A."/>
            <person name="Chen H.M."/>
            <person name="Robbertse B."/>
            <person name="Goldberg J.M."/>
            <person name="Aoki K."/>
            <person name="Bayne E.H."/>
            <person name="Berlin A.M."/>
            <person name="Desjardins C.A."/>
            <person name="Dobbs E."/>
            <person name="Dukaj L."/>
            <person name="Fan L."/>
            <person name="FitzGerald M.G."/>
            <person name="French C."/>
            <person name="Gujja S."/>
            <person name="Hansen K."/>
            <person name="Keifenheim D."/>
            <person name="Levin J.Z."/>
            <person name="Mosher R.A."/>
            <person name="Mueller C.A."/>
            <person name="Pfiffner J."/>
            <person name="Priest M."/>
            <person name="Russ C."/>
            <person name="Smialowska A."/>
            <person name="Swoboda P."/>
            <person name="Sykes S.M."/>
            <person name="Vaughn M."/>
            <person name="Vengrova S."/>
            <person name="Yoder R."/>
            <person name="Zeng Q."/>
            <person name="Allshire R."/>
            <person name="Baulcombe D."/>
            <person name="Birren B.W."/>
            <person name="Brown W."/>
            <person name="Ekwall K."/>
            <person name="Kellis M."/>
            <person name="Leatherwood J."/>
            <person name="Levin H."/>
            <person name="Margalit H."/>
            <person name="Martienssen R."/>
            <person name="Nieduszynski C.A."/>
            <person name="Spatafora J.W."/>
            <person name="Friedman N."/>
            <person name="Dalgaard J.Z."/>
            <person name="Baumann P."/>
            <person name="Niki H."/>
            <person name="Regev A."/>
            <person name="Nusbaum C."/>
        </authorList>
    </citation>
    <scope>NUCLEOTIDE SEQUENCE [LARGE SCALE GENOMIC DNA]</scope>
    <source>
        <strain evidence="9">yFS275 / FY16936</strain>
    </source>
</reference>
<dbReference type="eggNOG" id="KOG4313">
    <property type="taxonomic scope" value="Eukaryota"/>
</dbReference>
<dbReference type="GO" id="GO:0009229">
    <property type="term" value="P:thiamine diphosphate biosynthetic process"/>
    <property type="evidence" value="ECO:0000318"/>
    <property type="project" value="GO_Central"/>
</dbReference>
<protein>
    <submittedName>
        <fullName evidence="7">Thiamine diphosphokinase Tnr3</fullName>
    </submittedName>
</protein>
<keyword evidence="3" id="KW-0418">Kinase</keyword>
<dbReference type="VEuPathDB" id="FungiDB:SJAG_03362"/>
<dbReference type="HOGENOM" id="CLU_479095_0_0_1"/>
<dbReference type="GeneID" id="7050083"/>
<dbReference type="Proteomes" id="UP000001744">
    <property type="component" value="Unassembled WGS sequence"/>
</dbReference>
<keyword evidence="4" id="KW-0067">ATP-binding</keyword>
<dbReference type="EMBL" id="KE651167">
    <property type="protein sequence ID" value="EEB08221.2"/>
    <property type="molecule type" value="Genomic_DNA"/>
</dbReference>
<dbReference type="GO" id="GO:0009228">
    <property type="term" value="P:thiamine biosynthetic process"/>
    <property type="evidence" value="ECO:0007669"/>
    <property type="project" value="EnsemblFungi"/>
</dbReference>
<dbReference type="Pfam" id="PF04263">
    <property type="entry name" value="TPK_catalytic"/>
    <property type="match status" value="1"/>
</dbReference>
<keyword evidence="2" id="KW-0547">Nucleotide-binding</keyword>
<dbReference type="InterPro" id="IPR007373">
    <property type="entry name" value="Thiamin_PyroPKinase_B1-bd"/>
</dbReference>
<dbReference type="OMA" id="PELQYVF"/>
<sequence>MIQAILDRCDNFTGAFVRGTIKFVCGGRVVGYVTPEVVNELQRFQDFHLQWTLRPDESISLNAATFEERSAVLAQILECWRSNNTFGVRDAWRNELYGVYGASGKPLLAVERGGYWLFGFVSYGVHCTMWRRSRRSRLKHDGYGSEGKGRENDQQCDVSSCTRAAAPSRISALDSTEGDDLDTVTVDSIQESALGPIHSTIRLGGEAVGIEDILVLVPRRSPKKQTWPNMLDNSVAGGIAYGDDPVSSMVRECEEEACLRVQPEMLQAAGTVSYIYLHQHQWYQPEVQYVFDLELPDNWDAQPNDGEVETFHLWPIPQVLEEMAKGHFKPNCALVLLDFFVRHGVIGAEHPDYLSLLQRIHRTIPHPLGVTLSSRSAGDNESSNGAEVNSTTETAVDTHTAVIHTQSSSILTPTCAWKGTAPPYALIILNQPIDMAHNLFIELWNNASLHICADGGTNQLYDYDRSLQPDIIAGDLDSLRPEVRSYFADRGAEVLHFTDQDTTDFMKSTTIAVERGMHLIYAVCGMGGRVDHALGNLNHLFWAYSRYRGCETFLISNNNLTCLLRPGETVIDCTDNVGAHCGLLPLGEPSQILRTDGLRWNMEHRTSQFGGLVSTCNVIDAPKVTVSVDHAMLWTMEIGVQSPPASAPTVDEKHGAV</sequence>
<dbReference type="STRING" id="402676.B6K414"/>
<dbReference type="SUPFAM" id="SSF55811">
    <property type="entry name" value="Nudix"/>
    <property type="match status" value="1"/>
</dbReference>
<dbReference type="RefSeq" id="XP_002174514.2">
    <property type="nucleotide sequence ID" value="XM_002174478.2"/>
</dbReference>
<evidence type="ECO:0000313" key="8">
    <source>
        <dbReference type="JaponicusDB" id="SJAG_03362"/>
    </source>
</evidence>
<gene>
    <name evidence="8" type="primary">tnr3</name>
    <name evidence="7" type="ORF">SJAG_03362</name>
</gene>
<evidence type="ECO:0000256" key="3">
    <source>
        <dbReference type="ARBA" id="ARBA00022777"/>
    </source>
</evidence>
<dbReference type="InterPro" id="IPR036759">
    <property type="entry name" value="TPK_catalytic_sf"/>
</dbReference>
<dbReference type="CDD" id="cd07995">
    <property type="entry name" value="TPK"/>
    <property type="match status" value="1"/>
</dbReference>
<dbReference type="Gene3D" id="3.40.50.10240">
    <property type="entry name" value="Thiamin pyrophosphokinase, catalytic domain"/>
    <property type="match status" value="1"/>
</dbReference>
<dbReference type="InterPro" id="IPR036371">
    <property type="entry name" value="TPK_B1-bd_sf"/>
</dbReference>
<dbReference type="SUPFAM" id="SSF63862">
    <property type="entry name" value="Thiamin pyrophosphokinase, substrate-binding domain"/>
    <property type="match status" value="1"/>
</dbReference>
<evidence type="ECO:0000313" key="9">
    <source>
        <dbReference type="Proteomes" id="UP000001744"/>
    </source>
</evidence>
<dbReference type="AlphaFoldDB" id="B6K414"/>
<dbReference type="SMART" id="SM00983">
    <property type="entry name" value="TPK_B1_binding"/>
    <property type="match status" value="1"/>
</dbReference>
<evidence type="ECO:0000313" key="7">
    <source>
        <dbReference type="EMBL" id="EEB08221.2"/>
    </source>
</evidence>
<proteinExistence type="predicted"/>
<keyword evidence="9" id="KW-1185">Reference proteome</keyword>
<evidence type="ECO:0000259" key="6">
    <source>
        <dbReference type="PROSITE" id="PS51462"/>
    </source>
</evidence>
<evidence type="ECO:0000256" key="4">
    <source>
        <dbReference type="ARBA" id="ARBA00022840"/>
    </source>
</evidence>
<dbReference type="FunFam" id="3.90.79.10:FF:000019">
    <property type="entry name" value="Thiamin pyrophosphokinase, putative"/>
    <property type="match status" value="1"/>
</dbReference>
<dbReference type="JaponicusDB" id="SJAG_03362">
    <property type="gene designation" value="tnr3"/>
</dbReference>
<dbReference type="GO" id="GO:0005524">
    <property type="term" value="F:ATP binding"/>
    <property type="evidence" value="ECO:0007669"/>
    <property type="project" value="UniProtKB-KW"/>
</dbReference>
<dbReference type="InterPro" id="IPR015797">
    <property type="entry name" value="NUDIX_hydrolase-like_dom_sf"/>
</dbReference>
<dbReference type="InterPro" id="IPR000086">
    <property type="entry name" value="NUDIX_hydrolase_dom"/>
</dbReference>
<accession>B6K414</accession>
<dbReference type="Gene3D" id="3.90.79.10">
    <property type="entry name" value="Nucleoside Triphosphate Pyrophosphohydrolase"/>
    <property type="match status" value="1"/>
</dbReference>
<dbReference type="PROSITE" id="PS51462">
    <property type="entry name" value="NUDIX"/>
    <property type="match status" value="1"/>
</dbReference>
<dbReference type="Pfam" id="PF04265">
    <property type="entry name" value="TPK_B1_binding"/>
    <property type="match status" value="1"/>
</dbReference>
<dbReference type="eggNOG" id="KOG3153">
    <property type="taxonomic scope" value="Eukaryota"/>
</dbReference>
<evidence type="ECO:0000256" key="2">
    <source>
        <dbReference type="ARBA" id="ARBA00022741"/>
    </source>
</evidence>
<dbReference type="PANTHER" id="PTHR13622">
    <property type="entry name" value="THIAMIN PYROPHOSPHOKINASE"/>
    <property type="match status" value="1"/>
</dbReference>
<dbReference type="InterPro" id="IPR031804">
    <property type="entry name" value="DUF4743"/>
</dbReference>
<dbReference type="GO" id="GO:0030975">
    <property type="term" value="F:thiamine binding"/>
    <property type="evidence" value="ECO:0007669"/>
    <property type="project" value="InterPro"/>
</dbReference>
<dbReference type="SUPFAM" id="SSF63999">
    <property type="entry name" value="Thiamin pyrophosphokinase, catalytic domain"/>
    <property type="match status" value="1"/>
</dbReference>
<dbReference type="GO" id="GO:0016301">
    <property type="term" value="F:kinase activity"/>
    <property type="evidence" value="ECO:0007669"/>
    <property type="project" value="UniProtKB-KW"/>
</dbReference>
<feature type="region of interest" description="Disordered" evidence="5">
    <location>
        <begin position="372"/>
        <end position="392"/>
    </location>
</feature>
<dbReference type="InterPro" id="IPR007371">
    <property type="entry name" value="TPK_catalytic"/>
</dbReference>
<dbReference type="NCBIfam" id="TIGR01378">
    <property type="entry name" value="thi_PPkinase"/>
    <property type="match status" value="1"/>
</dbReference>
<keyword evidence="1" id="KW-0808">Transferase</keyword>
<dbReference type="Pfam" id="PF00293">
    <property type="entry name" value="NUDIX"/>
    <property type="match status" value="1"/>
</dbReference>
<dbReference type="OrthoDB" id="10261522at2759"/>
<dbReference type="CDD" id="cd03676">
    <property type="entry name" value="NUDIX_Tnr3_like"/>
    <property type="match status" value="1"/>
</dbReference>
<evidence type="ECO:0000256" key="5">
    <source>
        <dbReference type="SAM" id="MobiDB-lite"/>
    </source>
</evidence>
<evidence type="ECO:0000256" key="1">
    <source>
        <dbReference type="ARBA" id="ARBA00022679"/>
    </source>
</evidence>
<name>B6K414_SCHJY</name>
<organism evidence="7 9">
    <name type="scientific">Schizosaccharomyces japonicus (strain yFS275 / FY16936)</name>
    <name type="common">Fission yeast</name>
    <dbReference type="NCBI Taxonomy" id="402676"/>
    <lineage>
        <taxon>Eukaryota</taxon>
        <taxon>Fungi</taxon>
        <taxon>Dikarya</taxon>
        <taxon>Ascomycota</taxon>
        <taxon>Taphrinomycotina</taxon>
        <taxon>Schizosaccharomycetes</taxon>
        <taxon>Schizosaccharomycetales</taxon>
        <taxon>Schizosaccharomycetaceae</taxon>
        <taxon>Schizosaccharomyces</taxon>
    </lineage>
</organism>
<dbReference type="Pfam" id="PF15916">
    <property type="entry name" value="DUF4743"/>
    <property type="match status" value="1"/>
</dbReference>
<dbReference type="GO" id="GO:0044715">
    <property type="term" value="F:8-oxo-dGDP phosphatase activity"/>
    <property type="evidence" value="ECO:0007669"/>
    <property type="project" value="EnsemblFungi"/>
</dbReference>
<dbReference type="PANTHER" id="PTHR13622:SF8">
    <property type="entry name" value="THIAMIN PYROPHOSPHOKINASE 1"/>
    <property type="match status" value="1"/>
</dbReference>
<feature type="domain" description="Nudix hydrolase" evidence="6">
    <location>
        <begin position="188"/>
        <end position="336"/>
    </location>
</feature>
<dbReference type="InterPro" id="IPR006282">
    <property type="entry name" value="Thi_PPkinase"/>
</dbReference>
<dbReference type="GO" id="GO:0004788">
    <property type="term" value="F:thiamine diphosphokinase activity"/>
    <property type="evidence" value="ECO:0000318"/>
    <property type="project" value="GO_Central"/>
</dbReference>